<keyword evidence="3" id="KW-1185">Reference proteome</keyword>
<reference evidence="2 3" key="1">
    <citation type="submission" date="2019-03" db="EMBL/GenBank/DDBJ databases">
        <title>First draft genome of Liparis tanakae, snailfish: a comprehensive survey of snailfish specific genes.</title>
        <authorList>
            <person name="Kim W."/>
            <person name="Song I."/>
            <person name="Jeong J.-H."/>
            <person name="Kim D."/>
            <person name="Kim S."/>
            <person name="Ryu S."/>
            <person name="Song J.Y."/>
            <person name="Lee S.K."/>
        </authorList>
    </citation>
    <scope>NUCLEOTIDE SEQUENCE [LARGE SCALE GENOMIC DNA]</scope>
    <source>
        <tissue evidence="2">Muscle</tissue>
    </source>
</reference>
<accession>A0A4Z2GWX1</accession>
<name>A0A4Z2GWX1_9TELE</name>
<proteinExistence type="predicted"/>
<protein>
    <submittedName>
        <fullName evidence="2">Uncharacterized protein</fullName>
    </submittedName>
</protein>
<comment type="caution">
    <text evidence="2">The sequence shown here is derived from an EMBL/GenBank/DDBJ whole genome shotgun (WGS) entry which is preliminary data.</text>
</comment>
<dbReference type="EMBL" id="SRLO01000391">
    <property type="protein sequence ID" value="TNN58026.1"/>
    <property type="molecule type" value="Genomic_DNA"/>
</dbReference>
<evidence type="ECO:0000256" key="1">
    <source>
        <dbReference type="SAM" id="MobiDB-lite"/>
    </source>
</evidence>
<sequence>MATRCFFRSSTTSAPRDKGLSEGVRPRQVRGEADEELERKRRPEEETRRRDYKKRLEEETRRD</sequence>
<feature type="compositionally biased region" description="Basic and acidic residues" evidence="1">
    <location>
        <begin position="29"/>
        <end position="63"/>
    </location>
</feature>
<dbReference type="AlphaFoldDB" id="A0A4Z2GWX1"/>
<organism evidence="2 3">
    <name type="scientific">Liparis tanakae</name>
    <name type="common">Tanaka's snailfish</name>
    <dbReference type="NCBI Taxonomy" id="230148"/>
    <lineage>
        <taxon>Eukaryota</taxon>
        <taxon>Metazoa</taxon>
        <taxon>Chordata</taxon>
        <taxon>Craniata</taxon>
        <taxon>Vertebrata</taxon>
        <taxon>Euteleostomi</taxon>
        <taxon>Actinopterygii</taxon>
        <taxon>Neopterygii</taxon>
        <taxon>Teleostei</taxon>
        <taxon>Neoteleostei</taxon>
        <taxon>Acanthomorphata</taxon>
        <taxon>Eupercaria</taxon>
        <taxon>Perciformes</taxon>
        <taxon>Cottioidei</taxon>
        <taxon>Cottales</taxon>
        <taxon>Liparidae</taxon>
        <taxon>Liparis</taxon>
    </lineage>
</organism>
<dbReference type="Proteomes" id="UP000314294">
    <property type="component" value="Unassembled WGS sequence"/>
</dbReference>
<feature type="region of interest" description="Disordered" evidence="1">
    <location>
        <begin position="1"/>
        <end position="63"/>
    </location>
</feature>
<evidence type="ECO:0000313" key="2">
    <source>
        <dbReference type="EMBL" id="TNN58026.1"/>
    </source>
</evidence>
<evidence type="ECO:0000313" key="3">
    <source>
        <dbReference type="Proteomes" id="UP000314294"/>
    </source>
</evidence>
<gene>
    <name evidence="2" type="ORF">EYF80_031774</name>
</gene>